<reference evidence="16" key="1">
    <citation type="journal article" date="2023" name="ISME J.">
        <title>Emergence of putative energy parasites within Clostridia revealed by genome analysis of a novel endosymbiotic clade.</title>
        <authorList>
            <person name="Takahashi K."/>
            <person name="Kuwahara H."/>
            <person name="Horikawa Y."/>
            <person name="Izawa K."/>
            <person name="Kato D."/>
            <person name="Inagaki T."/>
            <person name="Yuki M."/>
            <person name="Ohkuma M."/>
            <person name="Hongoh Y."/>
        </authorList>
    </citation>
    <scope>NUCLEOTIDE SEQUENCE</scope>
    <source>
        <strain evidence="16">CfP3-15</strain>
    </source>
</reference>
<dbReference type="EMBL" id="AP027924">
    <property type="protein sequence ID" value="BED91590.1"/>
    <property type="molecule type" value="Genomic_DNA"/>
</dbReference>
<feature type="binding site" evidence="12 14">
    <location>
        <begin position="362"/>
        <end position="365"/>
    </location>
    <ligand>
        <name>ATP</name>
        <dbReference type="ChEBI" id="CHEBI:30616"/>
    </ligand>
</feature>
<keyword evidence="10 12" id="KW-0067">ATP-binding</keyword>
<comment type="catalytic activity">
    <reaction evidence="1 12 15">
        <text>(2R)-3-phosphoglycerate + ATP = (2R)-3-phospho-glyceroyl phosphate + ADP</text>
        <dbReference type="Rhea" id="RHEA:14801"/>
        <dbReference type="ChEBI" id="CHEBI:30616"/>
        <dbReference type="ChEBI" id="CHEBI:57604"/>
        <dbReference type="ChEBI" id="CHEBI:58272"/>
        <dbReference type="ChEBI" id="CHEBI:456216"/>
        <dbReference type="EC" id="2.7.2.3"/>
    </reaction>
</comment>
<dbReference type="Pfam" id="PF00162">
    <property type="entry name" value="PGK"/>
    <property type="match status" value="1"/>
</dbReference>
<dbReference type="FunFam" id="3.40.50.1260:FF:000006">
    <property type="entry name" value="Phosphoglycerate kinase"/>
    <property type="match status" value="1"/>
</dbReference>
<dbReference type="GO" id="GO:0005829">
    <property type="term" value="C:cytosol"/>
    <property type="evidence" value="ECO:0007669"/>
    <property type="project" value="TreeGrafter"/>
</dbReference>
<keyword evidence="11 12" id="KW-0324">Glycolysis</keyword>
<evidence type="ECO:0000256" key="13">
    <source>
        <dbReference type="PIRSR" id="PIRSR000724-1"/>
    </source>
</evidence>
<feature type="binding site" evidence="12 13">
    <location>
        <begin position="34"/>
        <end position="36"/>
    </location>
    <ligand>
        <name>substrate</name>
    </ligand>
</feature>
<dbReference type="EC" id="2.7.2.3" evidence="5 12"/>
<comment type="similarity">
    <text evidence="3 12 15">Belongs to the phosphoglycerate kinase family.</text>
</comment>
<evidence type="ECO:0000256" key="11">
    <source>
        <dbReference type="ARBA" id="ARBA00023152"/>
    </source>
</evidence>
<evidence type="ECO:0000256" key="12">
    <source>
        <dbReference type="HAMAP-Rule" id="MF_00145"/>
    </source>
</evidence>
<evidence type="ECO:0000256" key="2">
    <source>
        <dbReference type="ARBA" id="ARBA00004838"/>
    </source>
</evidence>
<feature type="binding site" evidence="12">
    <location>
        <position position="49"/>
    </location>
    <ligand>
        <name>substrate</name>
    </ligand>
</feature>
<organism evidence="16">
    <name type="scientific">Candidatus Improbicoccus pseudotrichonymphae</name>
    <dbReference type="NCBI Taxonomy" id="3033792"/>
    <lineage>
        <taxon>Bacteria</taxon>
        <taxon>Bacillati</taxon>
        <taxon>Bacillota</taxon>
        <taxon>Clostridia</taxon>
        <taxon>Candidatus Improbicoccus</taxon>
    </lineage>
</organism>
<evidence type="ECO:0000256" key="3">
    <source>
        <dbReference type="ARBA" id="ARBA00008982"/>
    </source>
</evidence>
<dbReference type="Proteomes" id="UP001337580">
    <property type="component" value="Chromosome"/>
</dbReference>
<dbReference type="HAMAP" id="MF_00145">
    <property type="entry name" value="Phosphoglyc_kinase"/>
    <property type="match status" value="1"/>
</dbReference>
<dbReference type="InterPro" id="IPR015824">
    <property type="entry name" value="Phosphoglycerate_kinase_N"/>
</dbReference>
<evidence type="ECO:0000256" key="6">
    <source>
        <dbReference type="ARBA" id="ARBA00016471"/>
    </source>
</evidence>
<feature type="binding site" evidence="12 14">
    <location>
        <position position="214"/>
    </location>
    <ligand>
        <name>ATP</name>
        <dbReference type="ChEBI" id="CHEBI:30616"/>
    </ligand>
</feature>
<evidence type="ECO:0000256" key="5">
    <source>
        <dbReference type="ARBA" id="ARBA00013061"/>
    </source>
</evidence>
<evidence type="ECO:0000256" key="8">
    <source>
        <dbReference type="ARBA" id="ARBA00022741"/>
    </source>
</evidence>
<dbReference type="PRINTS" id="PR00477">
    <property type="entry name" value="PHGLYCKINASE"/>
</dbReference>
<feature type="binding site" evidence="12">
    <location>
        <position position="305"/>
    </location>
    <ligand>
        <name>ATP</name>
        <dbReference type="ChEBI" id="CHEBI:30616"/>
    </ligand>
</feature>
<dbReference type="KEGG" id="ips:CfP315_0091"/>
<dbReference type="InterPro" id="IPR036043">
    <property type="entry name" value="Phosphoglycerate_kinase_sf"/>
</dbReference>
<evidence type="ECO:0000256" key="7">
    <source>
        <dbReference type="ARBA" id="ARBA00022679"/>
    </source>
</evidence>
<comment type="subcellular location">
    <subcellularLocation>
        <location evidence="12">Cytoplasm</location>
    </subcellularLocation>
</comment>
<evidence type="ECO:0000256" key="1">
    <source>
        <dbReference type="ARBA" id="ARBA00000642"/>
    </source>
</evidence>
<comment type="pathway">
    <text evidence="2 12">Carbohydrate degradation; glycolysis; pyruvate from D-glyceraldehyde 3-phosphate: step 2/5.</text>
</comment>
<dbReference type="PANTHER" id="PTHR11406:SF23">
    <property type="entry name" value="PHOSPHOGLYCERATE KINASE 1, CHLOROPLASTIC-RELATED"/>
    <property type="match status" value="1"/>
</dbReference>
<dbReference type="InterPro" id="IPR015911">
    <property type="entry name" value="Phosphoglycerate_kinase_CS"/>
</dbReference>
<dbReference type="GO" id="GO:0006096">
    <property type="term" value="P:glycolytic process"/>
    <property type="evidence" value="ECO:0007669"/>
    <property type="project" value="UniProtKB-UniRule"/>
</dbReference>
<feature type="binding site" evidence="13">
    <location>
        <position position="131"/>
    </location>
    <ligand>
        <name>(2R)-3-phosphoglycerate</name>
        <dbReference type="ChEBI" id="CHEBI:58272"/>
    </ligand>
</feature>
<dbReference type="InterPro" id="IPR001576">
    <property type="entry name" value="Phosphoglycerate_kinase"/>
</dbReference>
<keyword evidence="8 12" id="KW-0547">Nucleotide-binding</keyword>
<keyword evidence="7 12" id="KW-0808">Transferase</keyword>
<gene>
    <name evidence="12" type="primary">pgk</name>
    <name evidence="16" type="ORF">CfP315_0091</name>
</gene>
<dbReference type="GO" id="GO:0006094">
    <property type="term" value="P:gluconeogenesis"/>
    <property type="evidence" value="ECO:0007669"/>
    <property type="project" value="TreeGrafter"/>
</dbReference>
<feature type="binding site" evidence="13">
    <location>
        <position position="49"/>
    </location>
    <ligand>
        <name>(2R)-3-phosphoglycerate</name>
        <dbReference type="ChEBI" id="CHEBI:58272"/>
    </ligand>
</feature>
<dbReference type="PIRSF" id="PIRSF000724">
    <property type="entry name" value="Pgk"/>
    <property type="match status" value="1"/>
</dbReference>
<accession>A0AA48L0M9</accession>
<feature type="binding site" evidence="12 13">
    <location>
        <begin position="72"/>
        <end position="75"/>
    </location>
    <ligand>
        <name>substrate</name>
    </ligand>
</feature>
<feature type="binding site" evidence="12">
    <location>
        <position position="164"/>
    </location>
    <ligand>
        <name>substrate</name>
    </ligand>
</feature>
<keyword evidence="9 12" id="KW-0418">Kinase</keyword>
<keyword evidence="12" id="KW-0963">Cytoplasm</keyword>
<feature type="binding site" evidence="12">
    <location>
        <position position="131"/>
    </location>
    <ligand>
        <name>substrate</name>
    </ligand>
</feature>
<sequence length="404" mass="45269">MEILTYGDRDYRFSRGRFVENANVNRKKVILRCDLNVPVKNNVIKDSSRIDESLETINYLISEQAKIIVCSHLGRPRGEYESSLSLITVKEYLEKKINKEIKFVPSIIGSETKKIIDEMQFGEVCLLENLRFHIGEENCDFEFASKLAELADVYVNDAFGTCHREHSSIVLVPKMLPAFYGYLIRKEVNKIRDFVKNIQKPFVVILGGAKVSDKIGAIRNLLGKAQTIIIGGGMSYTFINALGYPIGDSICDKDKIELAKEIMTIAVEKETKLLFPSDVRIGRKFNPKTENKVVDINEIPEHWQGLDIGIKAIKHFSKEIEEAKYIYWNGPVGVSEWKAFENGTYAIAQAVARSSAESIIGGGDSGEAVRRMNLESEISHISTGGGSSLMFVEGKELPGLKIFS</sequence>
<evidence type="ECO:0000256" key="15">
    <source>
        <dbReference type="RuleBase" id="RU000532"/>
    </source>
</evidence>
<feature type="binding site" evidence="13">
    <location>
        <position position="164"/>
    </location>
    <ligand>
        <name>(2R)-3-phosphoglycerate</name>
        <dbReference type="ChEBI" id="CHEBI:58272"/>
    </ligand>
</feature>
<evidence type="ECO:0000256" key="10">
    <source>
        <dbReference type="ARBA" id="ARBA00022840"/>
    </source>
</evidence>
<dbReference type="GO" id="GO:0043531">
    <property type="term" value="F:ADP binding"/>
    <property type="evidence" value="ECO:0007669"/>
    <property type="project" value="TreeGrafter"/>
</dbReference>
<dbReference type="FunFam" id="3.40.50.1260:FF:000003">
    <property type="entry name" value="Phosphoglycerate kinase"/>
    <property type="match status" value="1"/>
</dbReference>
<evidence type="ECO:0000256" key="4">
    <source>
        <dbReference type="ARBA" id="ARBA00011245"/>
    </source>
</evidence>
<dbReference type="GO" id="GO:0004618">
    <property type="term" value="F:phosphoglycerate kinase activity"/>
    <property type="evidence" value="ECO:0007669"/>
    <property type="project" value="UniProtKB-UniRule"/>
</dbReference>
<evidence type="ECO:0000256" key="14">
    <source>
        <dbReference type="PIRSR" id="PIRSR000724-2"/>
    </source>
</evidence>
<proteinExistence type="inferred from homology"/>
<evidence type="ECO:0000313" key="16">
    <source>
        <dbReference type="EMBL" id="BED91590.1"/>
    </source>
</evidence>
<dbReference type="GO" id="GO:0005524">
    <property type="term" value="F:ATP binding"/>
    <property type="evidence" value="ECO:0007669"/>
    <property type="project" value="UniProtKB-KW"/>
</dbReference>
<dbReference type="AlphaFoldDB" id="A0AA48L0M9"/>
<name>A0AA48L0M9_9FIRM</name>
<comment type="subunit">
    <text evidence="4 12">Monomer.</text>
</comment>
<feature type="binding site" evidence="12 14">
    <location>
        <position position="336"/>
    </location>
    <ligand>
        <name>ATP</name>
        <dbReference type="ChEBI" id="CHEBI:30616"/>
    </ligand>
</feature>
<protein>
    <recommendedName>
        <fullName evidence="6 12">Phosphoglycerate kinase</fullName>
        <ecNumber evidence="5 12">2.7.2.3</ecNumber>
    </recommendedName>
</protein>
<dbReference type="PROSITE" id="PS00111">
    <property type="entry name" value="PGLYCERATE_KINASE"/>
    <property type="match status" value="1"/>
</dbReference>
<dbReference type="SUPFAM" id="SSF53748">
    <property type="entry name" value="Phosphoglycerate kinase"/>
    <property type="match status" value="1"/>
</dbReference>
<dbReference type="Gene3D" id="3.40.50.1260">
    <property type="entry name" value="Phosphoglycerate kinase, N-terminal domain"/>
    <property type="match status" value="2"/>
</dbReference>
<dbReference type="PANTHER" id="PTHR11406">
    <property type="entry name" value="PHOSPHOGLYCERATE KINASE"/>
    <property type="match status" value="1"/>
</dbReference>
<evidence type="ECO:0000256" key="9">
    <source>
        <dbReference type="ARBA" id="ARBA00022777"/>
    </source>
</evidence>